<dbReference type="InterPro" id="IPR057008">
    <property type="entry name" value="SpoVR-like_C"/>
</dbReference>
<dbReference type="Pfam" id="PF24755">
    <property type="entry name" value="SpoVR_C"/>
    <property type="match status" value="1"/>
</dbReference>
<dbReference type="PANTHER" id="PTHR30029">
    <property type="entry name" value="STAGE V SPORULATION PROTEIN R"/>
    <property type="match status" value="1"/>
</dbReference>
<reference evidence="4" key="1">
    <citation type="submission" date="2017-11" db="EMBL/GenBank/DDBJ databases">
        <title>Three new genomes from thermophilic consortium.</title>
        <authorList>
            <person name="Quaggio R."/>
            <person name="Amgarten D."/>
            <person name="Setubal J.C."/>
        </authorList>
    </citation>
    <scope>NUCLEOTIDE SEQUENCE</scope>
    <source>
        <strain evidence="4">ZCTH01-B2</strain>
    </source>
</reference>
<dbReference type="InterPro" id="IPR056174">
    <property type="entry name" value="SpoVR_N"/>
</dbReference>
<dbReference type="InterPro" id="IPR007390">
    <property type="entry name" value="Spore_V_R"/>
</dbReference>
<accession>A0A953I8E9</accession>
<evidence type="ECO:0000313" key="4">
    <source>
        <dbReference type="EMBL" id="MBY6274689.1"/>
    </source>
</evidence>
<dbReference type="PANTHER" id="PTHR30029:SF2">
    <property type="entry name" value="STAGE V SPORULATION PROTEIN R"/>
    <property type="match status" value="1"/>
</dbReference>
<feature type="compositionally biased region" description="Basic and acidic residues" evidence="1">
    <location>
        <begin position="163"/>
        <end position="177"/>
    </location>
</feature>
<dbReference type="Pfam" id="PF04293">
    <property type="entry name" value="SpoVR"/>
    <property type="match status" value="1"/>
</dbReference>
<dbReference type="EMBL" id="PIUK01000002">
    <property type="protein sequence ID" value="MBY6274689.1"/>
    <property type="molecule type" value="Genomic_DNA"/>
</dbReference>
<evidence type="ECO:0000313" key="5">
    <source>
        <dbReference type="Proteomes" id="UP000732377"/>
    </source>
</evidence>
<feature type="region of interest" description="Disordered" evidence="1">
    <location>
        <begin position="163"/>
        <end position="213"/>
    </location>
</feature>
<name>A0A953I8E9_SYMTR</name>
<feature type="compositionally biased region" description="Basic and acidic residues" evidence="1">
    <location>
        <begin position="190"/>
        <end position="200"/>
    </location>
</feature>
<proteinExistence type="predicted"/>
<dbReference type="AlphaFoldDB" id="A0A953I8E9"/>
<organism evidence="4 5">
    <name type="scientific">Symbiobacterium thermophilum</name>
    <dbReference type="NCBI Taxonomy" id="2734"/>
    <lineage>
        <taxon>Bacteria</taxon>
        <taxon>Bacillati</taxon>
        <taxon>Bacillota</taxon>
        <taxon>Clostridia</taxon>
        <taxon>Eubacteriales</taxon>
        <taxon>Symbiobacteriaceae</taxon>
        <taxon>Symbiobacterium</taxon>
    </lineage>
</organism>
<dbReference type="Proteomes" id="UP000732377">
    <property type="component" value="Unassembled WGS sequence"/>
</dbReference>
<evidence type="ECO:0000259" key="3">
    <source>
        <dbReference type="Pfam" id="PF24755"/>
    </source>
</evidence>
<dbReference type="RefSeq" id="WP_273377440.1">
    <property type="nucleotide sequence ID" value="NZ_PIUK01000002.1"/>
</dbReference>
<evidence type="ECO:0000259" key="2">
    <source>
        <dbReference type="Pfam" id="PF04293"/>
    </source>
</evidence>
<protein>
    <submittedName>
        <fullName evidence="4">Stage V sporulation protein R</fullName>
    </submittedName>
</protein>
<feature type="domain" description="SpoVR protein-like N-terminal" evidence="2">
    <location>
        <begin position="5"/>
        <end position="380"/>
    </location>
</feature>
<evidence type="ECO:0000256" key="1">
    <source>
        <dbReference type="SAM" id="MobiDB-lite"/>
    </source>
</evidence>
<gene>
    <name evidence="4" type="ORF">CWE10_00500</name>
</gene>
<sequence length="453" mass="53242">MDDRDLPALEEAIGEIWETARRLGLDPFPTHFEIVPATILYEFGAYLLPGRFSHWTHGKAYYTMKSSYDYGLSKIYELVINANPSYAFLLETNSLLQNKFVVAHVFGHTDFFKNNIWFAPTNRQMLETVSQNAQRIRQYGIEEGDLEVERFLDAVLSISDHIDPYPRREAPEPEREPPPSAHDGPYADLFPREETGERKAGGKPGKPARRRIPPAPEKDLLLFLLEHADHLEDWQRDIIAIVREESLYFVPQMQTKIMNEGWASFWHMRIMRELDLTDEEFVEFGKLHSAVCTPGHTRINPYYVGLKIFEDIEKRFGREKIFEVREMENDVSFLRTYLTEELCRDLDLFVYELKDDAWKITDKQWERVRDALCDAMTNFGHPYIVVADGDYRGRRELLLRHQHDGRDLDLPYAEKTMQYLYQLWGRPVHLETQVEGRRTRITCEGEKVTMEKL</sequence>
<feature type="domain" description="SpoVR-like C-terminal" evidence="3">
    <location>
        <begin position="382"/>
        <end position="433"/>
    </location>
</feature>
<comment type="caution">
    <text evidence="4">The sequence shown here is derived from an EMBL/GenBank/DDBJ whole genome shotgun (WGS) entry which is preliminary data.</text>
</comment>